<feature type="compositionally biased region" description="Basic and acidic residues" evidence="14">
    <location>
        <begin position="1307"/>
        <end position="1322"/>
    </location>
</feature>
<dbReference type="PROSITE" id="PS51910">
    <property type="entry name" value="GH18_2"/>
    <property type="match status" value="1"/>
</dbReference>
<dbReference type="InterPro" id="IPR017853">
    <property type="entry name" value="GH"/>
</dbReference>
<evidence type="ECO:0000256" key="1">
    <source>
        <dbReference type="ARBA" id="ARBA00000822"/>
    </source>
</evidence>
<dbReference type="GO" id="GO:0008843">
    <property type="term" value="F:endochitinase activity"/>
    <property type="evidence" value="ECO:0007669"/>
    <property type="project" value="UniProtKB-EC"/>
</dbReference>
<keyword evidence="11" id="KW-0624">Polysaccharide degradation</keyword>
<keyword evidence="18" id="KW-1185">Reference proteome</keyword>
<dbReference type="SUPFAM" id="SSF54556">
    <property type="entry name" value="Chitinase insertion domain"/>
    <property type="match status" value="1"/>
</dbReference>
<evidence type="ECO:0000256" key="10">
    <source>
        <dbReference type="ARBA" id="ARBA00023295"/>
    </source>
</evidence>
<feature type="region of interest" description="Disordered" evidence="14">
    <location>
        <begin position="957"/>
        <end position="978"/>
    </location>
</feature>
<dbReference type="GO" id="GO:0008061">
    <property type="term" value="F:chitin binding"/>
    <property type="evidence" value="ECO:0007669"/>
    <property type="project" value="UniProtKB-UniRule"/>
</dbReference>
<evidence type="ECO:0000256" key="7">
    <source>
        <dbReference type="ARBA" id="ARBA00022801"/>
    </source>
</evidence>
<feature type="domain" description="Chitin-binding type-1" evidence="15">
    <location>
        <begin position="215"/>
        <end position="269"/>
    </location>
</feature>
<sequence>MILSPQRCAFLTDRRVPLGKLCHLANHAGLDRRGSRNTVSWVGGGSADNTNAHVVATAILLHGGIPLEEVIKVKRLVFGNDLGASVSLGSLVEGCACVDEPVLMGSGSASSVEQRYCIVSQHILPSHQFNFSVIDYSFQDVLSGLPVPFNKTKMRFRVLFFAVLLLLCRGIAAADSTTCSATKRCEQGCCNKSGNCGFGPDYCGESVCRSDCNRKSECNPGFGSSWATKDKCPLNVCCSKHGYCGTTKDFCGSKTVKRPSCEKGGEMERVVGYFEGWARDRPCEVFSPEQIPIGLYTHINFAFGTINPKTFTLEANTLDDKAMYERLMFLKKKDKRLKIYLAIGGWTFNDPGPTANVFSDLAASNDNQQKFFNSLQSFMAKHKFDGLDLDWEYPVDDKRGGKEDDYYNFPKFMQKLRKLMNSGDKGLTITLPASYWYLQYFDIKKLASIFPESTVDFFNIMSYDLHGAWDQHVNWTKPYLNAHTNLTEIESALDLLWRNDISPSKVVMGLGFYGRAFTVQSAACKDPGCLFNGPANAGSCSREKGILLNSEIQNEIEKRKLKPKLYEEEAVQVVTWGKQWVSYDDEETLQIKVDRAGERCLGGVMVWAISHDTKDARYNKALAGILGREWTSGSLDDDEKTGTWVKKPYEQCRWTNCKESCPKGWVHVGRLDKGARKNELMYDETGCGGDGSHLFCCPPDQDIPHMKVYGECTWGAYPECDSKPECPSGYHDVPVARSGSGSGGLECNNLRNAIGNEILGVQMRNYCCGTKQDLQFTDCQIFRNVGPMIPGYPEGTCRSNCPSDRVRKRGLSSSSTELAVRAEHPADMSPLDLLTRILGRLGSDAMLPQMYLIWNTAIRDRHFYLQVTYMSNYIRNNWRFDWEGPAVFARKVLCYPAYWAAQIEAFLNGDKDGDTLLLNCTESALCYSDGDCGELGEDAKADNKRRHAALFGRHSNHLSHSSHHSHHHHLAAREEESGAVSTVYITDEDDKEHDFQIRVPPYSDISKLPQDNPLLNRVVEIRHRGPCEKADVRMRKYSDARDFKVHLEHVLDKNIYEAFLAGSALGLIPSTGKRSKYGPIPIEFWFKMENLDLSLEPKAPKLPGGRELERLFERAYECLGSKNNDQVFMIADEDINDAKNFMLRFQKRPSKTSIEDKLDPEGKSKDEWKQDARVIVGRIRARFSVFRYMNLPETLVRLNKIVKDVYVQLKFAENVYNKGHPGANVQIANYWLDWIKGYYAKVVSEFKKNMADMVAQIHELMEDEGVEERHASQMREMMAQFEEMAGDGDRIRIDTSGFPAFNSPITEPKDIKEDKDTEMGGT</sequence>
<dbReference type="PROSITE" id="PS01095">
    <property type="entry name" value="GH18_1"/>
    <property type="match status" value="1"/>
</dbReference>
<dbReference type="InterPro" id="IPR001002">
    <property type="entry name" value="Chitin-bd_1"/>
</dbReference>
<dbReference type="HOGENOM" id="CLU_001837_0_0_1"/>
<dbReference type="CDD" id="cd06922">
    <property type="entry name" value="ChtBD1_GH18_1"/>
    <property type="match status" value="1"/>
</dbReference>
<dbReference type="PROSITE" id="PS50941">
    <property type="entry name" value="CHIT_BIND_I_2"/>
    <property type="match status" value="1"/>
</dbReference>
<evidence type="ECO:0000256" key="12">
    <source>
        <dbReference type="PROSITE-ProRule" id="PRU00261"/>
    </source>
</evidence>
<evidence type="ECO:0000256" key="5">
    <source>
        <dbReference type="ARBA" id="ARBA00022525"/>
    </source>
</evidence>
<comment type="caution">
    <text evidence="12">Lacks conserved residue(s) required for the propagation of feature annotation.</text>
</comment>
<keyword evidence="5" id="KW-0964">Secreted</keyword>
<comment type="similarity">
    <text evidence="3">Belongs to the glycosyl hydrolase 18 family. Chitinase class V subfamily.</text>
</comment>
<dbReference type="STRING" id="660122.C7Z0A7"/>
<comment type="catalytic activity">
    <reaction evidence="1">
        <text>Random endo-hydrolysis of N-acetyl-beta-D-glucosaminide (1-&gt;4)-beta-linkages in chitin and chitodextrins.</text>
        <dbReference type="EC" id="3.2.1.14"/>
    </reaction>
</comment>
<dbReference type="Pfam" id="PF00704">
    <property type="entry name" value="Glyco_hydro_18"/>
    <property type="match status" value="1"/>
</dbReference>
<keyword evidence="8" id="KW-0146">Chitin degradation</keyword>
<dbReference type="SUPFAM" id="SSF57016">
    <property type="entry name" value="Plant lectins/antimicrobial peptides"/>
    <property type="match status" value="1"/>
</dbReference>
<dbReference type="VEuPathDB" id="FungiDB:NECHADRAFT_40172"/>
<evidence type="ECO:0000256" key="14">
    <source>
        <dbReference type="SAM" id="MobiDB-lite"/>
    </source>
</evidence>
<dbReference type="InterPro" id="IPR036861">
    <property type="entry name" value="Endochitinase-like_sf"/>
</dbReference>
<keyword evidence="7 13" id="KW-0378">Hydrolase</keyword>
<dbReference type="InParanoid" id="C7Z0A7"/>
<keyword evidence="12" id="KW-1015">Disulfide bond</keyword>
<dbReference type="OrthoDB" id="73875at2759"/>
<keyword evidence="9" id="KW-0119">Carbohydrate metabolism</keyword>
<dbReference type="Pfam" id="PF00187">
    <property type="entry name" value="Chitin_bind_1"/>
    <property type="match status" value="1"/>
</dbReference>
<dbReference type="Gene3D" id="3.20.20.80">
    <property type="entry name" value="Glycosidases"/>
    <property type="match status" value="1"/>
</dbReference>
<dbReference type="OMA" id="WMERESH"/>
<dbReference type="PROSITE" id="PS00026">
    <property type="entry name" value="CHIT_BIND_I_1"/>
    <property type="match status" value="1"/>
</dbReference>
<comment type="subcellular location">
    <subcellularLocation>
        <location evidence="2">Secreted</location>
    </subcellularLocation>
</comment>
<dbReference type="InterPro" id="IPR029070">
    <property type="entry name" value="Chitinase_insertion_sf"/>
</dbReference>
<dbReference type="GO" id="GO:0006032">
    <property type="term" value="P:chitin catabolic process"/>
    <property type="evidence" value="ECO:0007669"/>
    <property type="project" value="UniProtKB-KW"/>
</dbReference>
<protein>
    <recommendedName>
        <fullName evidence="4">chitinase</fullName>
        <ecNumber evidence="4">3.2.1.14</ecNumber>
    </recommendedName>
</protein>
<evidence type="ECO:0000256" key="8">
    <source>
        <dbReference type="ARBA" id="ARBA00023024"/>
    </source>
</evidence>
<evidence type="ECO:0000313" key="17">
    <source>
        <dbReference type="EMBL" id="EEU42346.1"/>
    </source>
</evidence>
<evidence type="ECO:0000256" key="2">
    <source>
        <dbReference type="ARBA" id="ARBA00004613"/>
    </source>
</evidence>
<organism evidence="17 18">
    <name type="scientific">Fusarium vanettenii (strain ATCC MYA-4622 / CBS 123669 / FGSC 9596 / NRRL 45880 / 77-13-4)</name>
    <name type="common">Fusarium solani subsp. pisi</name>
    <dbReference type="NCBI Taxonomy" id="660122"/>
    <lineage>
        <taxon>Eukaryota</taxon>
        <taxon>Fungi</taxon>
        <taxon>Dikarya</taxon>
        <taxon>Ascomycota</taxon>
        <taxon>Pezizomycotina</taxon>
        <taxon>Sordariomycetes</taxon>
        <taxon>Hypocreomycetidae</taxon>
        <taxon>Hypocreales</taxon>
        <taxon>Nectriaceae</taxon>
        <taxon>Fusarium</taxon>
        <taxon>Fusarium solani species complex</taxon>
        <taxon>Fusarium vanettenii</taxon>
    </lineage>
</organism>
<dbReference type="Proteomes" id="UP000005206">
    <property type="component" value="Chromosome 5"/>
</dbReference>
<dbReference type="KEGG" id="nhe:NECHADRAFT_40172"/>
<dbReference type="PANTHER" id="PTHR11177:SF333">
    <property type="entry name" value="CHITINASE"/>
    <property type="match status" value="1"/>
</dbReference>
<feature type="region of interest" description="Disordered" evidence="14">
    <location>
        <begin position="1297"/>
        <end position="1322"/>
    </location>
</feature>
<evidence type="ECO:0000256" key="4">
    <source>
        <dbReference type="ARBA" id="ARBA00012729"/>
    </source>
</evidence>
<dbReference type="InterPro" id="IPR050314">
    <property type="entry name" value="Glycosyl_Hydrlase_18"/>
</dbReference>
<evidence type="ECO:0000256" key="13">
    <source>
        <dbReference type="RuleBase" id="RU000489"/>
    </source>
</evidence>
<evidence type="ECO:0000256" key="9">
    <source>
        <dbReference type="ARBA" id="ARBA00023277"/>
    </source>
</evidence>
<dbReference type="Gene3D" id="3.30.60.10">
    <property type="entry name" value="Endochitinase-like"/>
    <property type="match status" value="1"/>
</dbReference>
<dbReference type="InterPro" id="IPR011583">
    <property type="entry name" value="Chitinase_II/V-like_cat"/>
</dbReference>
<evidence type="ECO:0000259" key="15">
    <source>
        <dbReference type="PROSITE" id="PS50941"/>
    </source>
</evidence>
<evidence type="ECO:0000256" key="3">
    <source>
        <dbReference type="ARBA" id="ARBA00008682"/>
    </source>
</evidence>
<dbReference type="eggNOG" id="KOG2806">
    <property type="taxonomic scope" value="Eukaryota"/>
</dbReference>
<dbReference type="InterPro" id="IPR001223">
    <property type="entry name" value="Glyco_hydro18_cat"/>
</dbReference>
<dbReference type="GO" id="GO:0005576">
    <property type="term" value="C:extracellular region"/>
    <property type="evidence" value="ECO:0007669"/>
    <property type="project" value="UniProtKB-SubCell"/>
</dbReference>
<dbReference type="SMART" id="SM00270">
    <property type="entry name" value="ChtBD1"/>
    <property type="match status" value="2"/>
</dbReference>
<dbReference type="CDD" id="cd00035">
    <property type="entry name" value="ChtBD1"/>
    <property type="match status" value="1"/>
</dbReference>
<dbReference type="InterPro" id="IPR018371">
    <property type="entry name" value="Chitin-binding_1_CS"/>
</dbReference>
<dbReference type="Gene3D" id="3.10.50.10">
    <property type="match status" value="1"/>
</dbReference>
<accession>C7Z0A7</accession>
<dbReference type="SMART" id="SM00636">
    <property type="entry name" value="Glyco_18"/>
    <property type="match status" value="1"/>
</dbReference>
<dbReference type="EC" id="3.2.1.14" evidence="4"/>
<dbReference type="InterPro" id="IPR001579">
    <property type="entry name" value="Glyco_hydro_18_chit_AS"/>
</dbReference>
<feature type="disulfide bond" evidence="12">
    <location>
        <begin position="237"/>
        <end position="251"/>
    </location>
</feature>
<dbReference type="GO" id="GO:0000272">
    <property type="term" value="P:polysaccharide catabolic process"/>
    <property type="evidence" value="ECO:0007669"/>
    <property type="project" value="UniProtKB-KW"/>
</dbReference>
<keyword evidence="6 12" id="KW-0147">Chitin-binding</keyword>
<reference evidence="17 18" key="1">
    <citation type="journal article" date="2009" name="PLoS Genet.">
        <title>The genome of Nectria haematococca: contribution of supernumerary chromosomes to gene expansion.</title>
        <authorList>
            <person name="Coleman J.J."/>
            <person name="Rounsley S.D."/>
            <person name="Rodriguez-Carres M."/>
            <person name="Kuo A."/>
            <person name="Wasmann C.C."/>
            <person name="Grimwood J."/>
            <person name="Schmutz J."/>
            <person name="Taga M."/>
            <person name="White G.J."/>
            <person name="Zhou S."/>
            <person name="Schwartz D.C."/>
            <person name="Freitag M."/>
            <person name="Ma L.J."/>
            <person name="Danchin E.G."/>
            <person name="Henrissat B."/>
            <person name="Coutinho P.M."/>
            <person name="Nelson D.R."/>
            <person name="Straney D."/>
            <person name="Napoli C.A."/>
            <person name="Barker B.M."/>
            <person name="Gribskov M."/>
            <person name="Rep M."/>
            <person name="Kroken S."/>
            <person name="Molnar I."/>
            <person name="Rensing C."/>
            <person name="Kennell J.C."/>
            <person name="Zamora J."/>
            <person name="Farman M.L."/>
            <person name="Selker E.U."/>
            <person name="Salamov A."/>
            <person name="Shapiro H."/>
            <person name="Pangilinan J."/>
            <person name="Lindquist E."/>
            <person name="Lamers C."/>
            <person name="Grigoriev I.V."/>
            <person name="Geiser D.M."/>
            <person name="Covert S.F."/>
            <person name="Temporini E."/>
            <person name="Vanetten H.D."/>
        </authorList>
    </citation>
    <scope>NUCLEOTIDE SEQUENCE [LARGE SCALE GENOMIC DNA]</scope>
    <source>
        <strain evidence="18">ATCC MYA-4622 / CBS 123669 / FGSC 9596 / NRRL 45880 / 77-13-4</strain>
    </source>
</reference>
<name>C7Z0A7_FUSV7</name>
<dbReference type="GeneID" id="9671877"/>
<evidence type="ECO:0000256" key="6">
    <source>
        <dbReference type="ARBA" id="ARBA00022669"/>
    </source>
</evidence>
<feature type="domain" description="GH18" evidence="16">
    <location>
        <begin position="268"/>
        <end position="629"/>
    </location>
</feature>
<evidence type="ECO:0000259" key="16">
    <source>
        <dbReference type="PROSITE" id="PS51910"/>
    </source>
</evidence>
<dbReference type="RefSeq" id="XP_003048059.1">
    <property type="nucleotide sequence ID" value="XM_003048013.1"/>
</dbReference>
<keyword evidence="10 13" id="KW-0326">Glycosidase</keyword>
<evidence type="ECO:0000256" key="11">
    <source>
        <dbReference type="ARBA" id="ARBA00023326"/>
    </source>
</evidence>
<proteinExistence type="inferred from homology"/>
<feature type="compositionally biased region" description="Basic residues" evidence="14">
    <location>
        <begin position="957"/>
        <end position="970"/>
    </location>
</feature>
<feature type="disulfide bond" evidence="12">
    <location>
        <begin position="232"/>
        <end position="244"/>
    </location>
</feature>
<evidence type="ECO:0000313" key="18">
    <source>
        <dbReference type="Proteomes" id="UP000005206"/>
    </source>
</evidence>
<dbReference type="SUPFAM" id="SSF51445">
    <property type="entry name" value="(Trans)glycosidases"/>
    <property type="match status" value="1"/>
</dbReference>
<gene>
    <name evidence="17" type="ORF">NECHADRAFT_40172</name>
</gene>
<dbReference type="EMBL" id="GG698905">
    <property type="protein sequence ID" value="EEU42346.1"/>
    <property type="molecule type" value="Genomic_DNA"/>
</dbReference>
<dbReference type="PANTHER" id="PTHR11177">
    <property type="entry name" value="CHITINASE"/>
    <property type="match status" value="1"/>
</dbReference>